<dbReference type="EMBL" id="JADKMY010000001">
    <property type="protein sequence ID" value="MBF4552748.1"/>
    <property type="molecule type" value="Genomic_DNA"/>
</dbReference>
<proteinExistence type="predicted"/>
<dbReference type="InterPro" id="IPR011138">
    <property type="entry name" value="Cytochrome_b-558"/>
</dbReference>
<feature type="transmembrane region" description="Helical" evidence="1">
    <location>
        <begin position="30"/>
        <end position="49"/>
    </location>
</feature>
<evidence type="ECO:0000256" key="1">
    <source>
        <dbReference type="SAM" id="Phobius"/>
    </source>
</evidence>
<keyword evidence="1" id="KW-1133">Transmembrane helix</keyword>
<protein>
    <submittedName>
        <fullName evidence="2">Succinate dehydrogenase cytochrome b subunit</fullName>
    </submittedName>
</protein>
<organism evidence="2 3">
    <name type="scientific">Corynebacterium suicordis DSM 45110</name>
    <dbReference type="NCBI Taxonomy" id="1121369"/>
    <lineage>
        <taxon>Bacteria</taxon>
        <taxon>Bacillati</taxon>
        <taxon>Actinomycetota</taxon>
        <taxon>Actinomycetes</taxon>
        <taxon>Mycobacteriales</taxon>
        <taxon>Corynebacteriaceae</taxon>
        <taxon>Corynebacterium</taxon>
    </lineage>
</organism>
<evidence type="ECO:0000313" key="2">
    <source>
        <dbReference type="EMBL" id="MBF4552748.1"/>
    </source>
</evidence>
<accession>A0ABR9ZH58</accession>
<dbReference type="SUPFAM" id="SSF81343">
    <property type="entry name" value="Fumarate reductase respiratory complex transmembrane subunits"/>
    <property type="match status" value="1"/>
</dbReference>
<dbReference type="CDD" id="cd03498">
    <property type="entry name" value="SQR_TypeB_2_TM"/>
    <property type="match status" value="1"/>
</dbReference>
<feature type="transmembrane region" description="Helical" evidence="1">
    <location>
        <begin position="129"/>
        <end position="150"/>
    </location>
</feature>
<evidence type="ECO:0000313" key="3">
    <source>
        <dbReference type="Proteomes" id="UP000635902"/>
    </source>
</evidence>
<name>A0ABR9ZH58_9CORY</name>
<dbReference type="Proteomes" id="UP000635902">
    <property type="component" value="Unassembled WGS sequence"/>
</dbReference>
<gene>
    <name evidence="2" type="ORF">IRY30_01455</name>
</gene>
<feature type="transmembrane region" description="Helical" evidence="1">
    <location>
        <begin position="223"/>
        <end position="251"/>
    </location>
</feature>
<dbReference type="InterPro" id="IPR034804">
    <property type="entry name" value="SQR/QFR_C/D"/>
</dbReference>
<dbReference type="Gene3D" id="1.20.1300.10">
    <property type="entry name" value="Fumarate reductase/succinate dehydrogenase, transmembrane subunit"/>
    <property type="match status" value="1"/>
</dbReference>
<sequence length="262" mass="29252">MTVKFDDREAISHGMIRTKPLRKKPGFPTWAMKLTMAVTGIIFGLYVLVHMLGNLKIYAGAESFNTYADFLREFGYPLLPHESFLWIARIVLLICLVLHVSCGISLVGRSHQSRGRFKRKNMVSSWNTFTARTMIVTGVVLLLFIIFHILDLTLGVSPAASENFQGVVDGNHAAYQNLVESFSRPVVAIFYILAMVILFMHLSHGIWLASSDLGITGHRTRQVVLWISYLLPAIIMIGNISIPLAVMLGWIDQVPFNPGAGH</sequence>
<keyword evidence="1" id="KW-0472">Membrane</keyword>
<keyword evidence="1" id="KW-0812">Transmembrane</keyword>
<dbReference type="RefSeq" id="WP_194555633.1">
    <property type="nucleotide sequence ID" value="NZ_JADKMY010000001.1"/>
</dbReference>
<reference evidence="2 3" key="1">
    <citation type="submission" date="2020-10" db="EMBL/GenBank/DDBJ databases">
        <title>Novel species in genus Corynebacterium.</title>
        <authorList>
            <person name="Zhang G."/>
        </authorList>
    </citation>
    <scope>NUCLEOTIDE SEQUENCE [LARGE SCALE GENOMIC DNA]</scope>
    <source>
        <strain evidence="2 3">DSM 45110</strain>
    </source>
</reference>
<keyword evidence="3" id="KW-1185">Reference proteome</keyword>
<comment type="caution">
    <text evidence="2">The sequence shown here is derived from an EMBL/GenBank/DDBJ whole genome shotgun (WGS) entry which is preliminary data.</text>
</comment>
<dbReference type="NCBIfam" id="TIGR02046">
    <property type="entry name" value="sdhC_b558_fam"/>
    <property type="match status" value="1"/>
</dbReference>
<feature type="transmembrane region" description="Helical" evidence="1">
    <location>
        <begin position="188"/>
        <end position="211"/>
    </location>
</feature>
<feature type="transmembrane region" description="Helical" evidence="1">
    <location>
        <begin position="84"/>
        <end position="108"/>
    </location>
</feature>